<organism evidence="3 6">
    <name type="scientific">Parenemella sanctibonifatiensis</name>
    <dbReference type="NCBI Taxonomy" id="2016505"/>
    <lineage>
        <taxon>Bacteria</taxon>
        <taxon>Bacillati</taxon>
        <taxon>Actinomycetota</taxon>
        <taxon>Actinomycetes</taxon>
        <taxon>Propionibacteriales</taxon>
        <taxon>Propionibacteriaceae</taxon>
        <taxon>Parenemella</taxon>
    </lineage>
</organism>
<sequence length="224" mass="23897">MTPRIILWRHGQTAWNAQGRHQGQADIPLDEAGEHQVRLAARVLADEWQPTAIISSPLQRAYATAGALAELTGLAVATDPRLMEINVGSWEGLTLDEIFAAEPPFKQAWADETDYRRSPEGETSAECGARVGEAIREIEAAAGPDDTVVIASHGLAIRMGIGHLFGWDFHESLRLGSLANASFSVLQRHQRRDGFRVLAYNLTAPGILGAASGLAGSAGSVGAP</sequence>
<evidence type="ECO:0000256" key="1">
    <source>
        <dbReference type="PIRSR" id="PIRSR613078-1"/>
    </source>
</evidence>
<dbReference type="OrthoDB" id="4697614at2"/>
<feature type="binding site" evidence="2">
    <location>
        <begin position="9"/>
        <end position="16"/>
    </location>
    <ligand>
        <name>substrate</name>
    </ligand>
</feature>
<dbReference type="InterPro" id="IPR001345">
    <property type="entry name" value="PG/BPGM_mutase_AS"/>
</dbReference>
<feature type="active site" description="Tele-phosphohistidine intermediate" evidence="1">
    <location>
        <position position="10"/>
    </location>
</feature>
<dbReference type="GO" id="GO:0016791">
    <property type="term" value="F:phosphatase activity"/>
    <property type="evidence" value="ECO:0007669"/>
    <property type="project" value="TreeGrafter"/>
</dbReference>
<dbReference type="CDD" id="cd07067">
    <property type="entry name" value="HP_PGM_like"/>
    <property type="match status" value="1"/>
</dbReference>
<dbReference type="PROSITE" id="PS00175">
    <property type="entry name" value="PG_MUTASE"/>
    <property type="match status" value="1"/>
</dbReference>
<dbReference type="InterPro" id="IPR029033">
    <property type="entry name" value="His_PPase_superfam"/>
</dbReference>
<evidence type="ECO:0000256" key="2">
    <source>
        <dbReference type="PIRSR" id="PIRSR613078-2"/>
    </source>
</evidence>
<keyword evidence="5" id="KW-1185">Reference proteome</keyword>
<evidence type="ECO:0000313" key="5">
    <source>
        <dbReference type="Proteomes" id="UP000216300"/>
    </source>
</evidence>
<dbReference type="InterPro" id="IPR013078">
    <property type="entry name" value="His_Pase_superF_clade-1"/>
</dbReference>
<proteinExistence type="predicted"/>
<dbReference type="PANTHER" id="PTHR48100:SF62">
    <property type="entry name" value="GLUCOSYL-3-PHOSPHOGLYCERATE PHOSPHATASE"/>
    <property type="match status" value="1"/>
</dbReference>
<protein>
    <submittedName>
        <fullName evidence="3">Histidine phosphatase family protein</fullName>
    </submittedName>
</protein>
<dbReference type="Proteomes" id="UP000216300">
    <property type="component" value="Unassembled WGS sequence"/>
</dbReference>
<dbReference type="Pfam" id="PF00300">
    <property type="entry name" value="His_Phos_1"/>
    <property type="match status" value="1"/>
</dbReference>
<evidence type="ECO:0000313" key="4">
    <source>
        <dbReference type="EMBL" id="OYN92042.1"/>
    </source>
</evidence>
<dbReference type="Proteomes" id="UP000216533">
    <property type="component" value="Unassembled WGS sequence"/>
</dbReference>
<gene>
    <name evidence="4" type="ORF">CGZ91_00520</name>
    <name evidence="3" type="ORF">CGZ92_10480</name>
</gene>
<dbReference type="InterPro" id="IPR050275">
    <property type="entry name" value="PGM_Phosphatase"/>
</dbReference>
<dbReference type="RefSeq" id="WP_094451337.1">
    <property type="nucleotide sequence ID" value="NZ_NMVI01000025.1"/>
</dbReference>
<reference evidence="5 6" key="1">
    <citation type="submission" date="2017-07" db="EMBL/GenBank/DDBJ databases">
        <title>Draft whole genome sequences of clinical Proprionibacteriaceae strains.</title>
        <authorList>
            <person name="Bernier A.-M."/>
            <person name="Bernard K."/>
            <person name="Domingo M.-C."/>
        </authorList>
    </citation>
    <scope>NUCLEOTIDE SEQUENCE [LARGE SCALE GENOMIC DNA]</scope>
    <source>
        <strain evidence="4 5">NML 150081</strain>
        <strain evidence="3 6">NML 160184</strain>
    </source>
</reference>
<name>A0A255E759_9ACTN</name>
<dbReference type="AlphaFoldDB" id="A0A255E759"/>
<evidence type="ECO:0000313" key="6">
    <source>
        <dbReference type="Proteomes" id="UP000216533"/>
    </source>
</evidence>
<evidence type="ECO:0000313" key="3">
    <source>
        <dbReference type="EMBL" id="OYN85232.1"/>
    </source>
</evidence>
<dbReference type="GO" id="GO:0005737">
    <property type="term" value="C:cytoplasm"/>
    <property type="evidence" value="ECO:0007669"/>
    <property type="project" value="TreeGrafter"/>
</dbReference>
<feature type="binding site" evidence="2">
    <location>
        <position position="60"/>
    </location>
    <ligand>
        <name>substrate</name>
    </ligand>
</feature>
<dbReference type="EMBL" id="NMVJ01000001">
    <property type="protein sequence ID" value="OYN92042.1"/>
    <property type="molecule type" value="Genomic_DNA"/>
</dbReference>
<dbReference type="Gene3D" id="3.40.50.1240">
    <property type="entry name" value="Phosphoglycerate mutase-like"/>
    <property type="match status" value="1"/>
</dbReference>
<dbReference type="SUPFAM" id="SSF53254">
    <property type="entry name" value="Phosphoglycerate mutase-like"/>
    <property type="match status" value="1"/>
</dbReference>
<dbReference type="PANTHER" id="PTHR48100">
    <property type="entry name" value="BROAD-SPECIFICITY PHOSPHATASE YOR283W-RELATED"/>
    <property type="match status" value="1"/>
</dbReference>
<accession>A0A255ERG2</accession>
<dbReference type="SMART" id="SM00855">
    <property type="entry name" value="PGAM"/>
    <property type="match status" value="1"/>
</dbReference>
<dbReference type="EMBL" id="NMVI01000025">
    <property type="protein sequence ID" value="OYN85232.1"/>
    <property type="molecule type" value="Genomic_DNA"/>
</dbReference>
<accession>A0A255E759</accession>
<feature type="active site" description="Proton donor/acceptor" evidence="1">
    <location>
        <position position="84"/>
    </location>
</feature>
<comment type="caution">
    <text evidence="3">The sequence shown here is derived from an EMBL/GenBank/DDBJ whole genome shotgun (WGS) entry which is preliminary data.</text>
</comment>